<dbReference type="AlphaFoldDB" id="A0A9D2B9Z7"/>
<reference evidence="2" key="1">
    <citation type="journal article" date="2021" name="PeerJ">
        <title>Extensive microbial diversity within the chicken gut microbiome revealed by metagenomics and culture.</title>
        <authorList>
            <person name="Gilroy R."/>
            <person name="Ravi A."/>
            <person name="Getino M."/>
            <person name="Pursley I."/>
            <person name="Horton D.L."/>
            <person name="Alikhan N.F."/>
            <person name="Baker D."/>
            <person name="Gharbi K."/>
            <person name="Hall N."/>
            <person name="Watson M."/>
            <person name="Adriaenssens E.M."/>
            <person name="Foster-Nyarko E."/>
            <person name="Jarju S."/>
            <person name="Secka A."/>
            <person name="Antonio M."/>
            <person name="Oren A."/>
            <person name="Chaudhuri R.R."/>
            <person name="La Ragione R."/>
            <person name="Hildebrand F."/>
            <person name="Pallen M.J."/>
        </authorList>
    </citation>
    <scope>NUCLEOTIDE SEQUENCE</scope>
    <source>
        <strain evidence="2">CHK191-13928</strain>
    </source>
</reference>
<feature type="transmembrane region" description="Helical" evidence="1">
    <location>
        <begin position="196"/>
        <end position="217"/>
    </location>
</feature>
<reference evidence="2" key="2">
    <citation type="submission" date="2021-04" db="EMBL/GenBank/DDBJ databases">
        <authorList>
            <person name="Gilroy R."/>
        </authorList>
    </citation>
    <scope>NUCLEOTIDE SEQUENCE</scope>
    <source>
        <strain evidence="2">CHK191-13928</strain>
    </source>
</reference>
<organism evidence="2 3">
    <name type="scientific">Candidatus Anaerostipes excrementavium</name>
    <dbReference type="NCBI Taxonomy" id="2838463"/>
    <lineage>
        <taxon>Bacteria</taxon>
        <taxon>Bacillati</taxon>
        <taxon>Bacillota</taxon>
        <taxon>Clostridia</taxon>
        <taxon>Lachnospirales</taxon>
        <taxon>Lachnospiraceae</taxon>
        <taxon>Anaerostipes</taxon>
    </lineage>
</organism>
<comment type="caution">
    <text evidence="2">The sequence shown here is derived from an EMBL/GenBank/DDBJ whole genome shotgun (WGS) entry which is preliminary data.</text>
</comment>
<evidence type="ECO:0000313" key="3">
    <source>
        <dbReference type="Proteomes" id="UP000886721"/>
    </source>
</evidence>
<feature type="transmembrane region" description="Helical" evidence="1">
    <location>
        <begin position="79"/>
        <end position="99"/>
    </location>
</feature>
<gene>
    <name evidence="2" type="ORF">H9735_09755</name>
</gene>
<proteinExistence type="predicted"/>
<evidence type="ECO:0000256" key="1">
    <source>
        <dbReference type="SAM" id="Phobius"/>
    </source>
</evidence>
<keyword evidence="1" id="KW-0812">Transmembrane</keyword>
<dbReference type="Proteomes" id="UP000886721">
    <property type="component" value="Unassembled WGS sequence"/>
</dbReference>
<name>A0A9D2B9Z7_9FIRM</name>
<feature type="transmembrane region" description="Helical" evidence="1">
    <location>
        <begin position="145"/>
        <end position="163"/>
    </location>
</feature>
<evidence type="ECO:0000313" key="2">
    <source>
        <dbReference type="EMBL" id="HIX68383.1"/>
    </source>
</evidence>
<sequence length="302" mass="33344">MKNLKFQLLLLLFGGILFLFPDLCIEGAKSGLLLWSGTIVPTLLPFLLLTGLMNKFHALHLLSFLFYPIYRRFPSLNKNLAYTMVLGFFCGYPLGAKIIRDLILSGSYTKKEGQCLLAVCNNVSPMFTIGYTLHLILKDDVRTSLFFFCLYAPNIVYFLFHAIRLYRQGFFREHPVMPAISAQKTMDEIIFDSLRSIFSIGIYIMIFSIGANLLISIPSTPSVISLLIGCLEITTGITHFGTLPLPFPVKSAAICAISAFGGFCSAAQTAAVSGDSHLSILHYLGTKAVFSFVSGCLALIFL</sequence>
<feature type="transmembrane region" description="Helical" evidence="1">
    <location>
        <begin position="280"/>
        <end position="301"/>
    </location>
</feature>
<keyword evidence="1" id="KW-0472">Membrane</keyword>
<feature type="transmembrane region" description="Helical" evidence="1">
    <location>
        <begin position="223"/>
        <end position="245"/>
    </location>
</feature>
<feature type="transmembrane region" description="Helical" evidence="1">
    <location>
        <begin position="43"/>
        <end position="67"/>
    </location>
</feature>
<feature type="transmembrane region" description="Helical" evidence="1">
    <location>
        <begin position="252"/>
        <end position="274"/>
    </location>
</feature>
<protein>
    <submittedName>
        <fullName evidence="2">Sporulation protein</fullName>
    </submittedName>
</protein>
<keyword evidence="1" id="KW-1133">Transmembrane helix</keyword>
<accession>A0A9D2B9Z7</accession>
<dbReference type="EMBL" id="DXEM01000031">
    <property type="protein sequence ID" value="HIX68383.1"/>
    <property type="molecule type" value="Genomic_DNA"/>
</dbReference>